<feature type="transmembrane region" description="Helical" evidence="1">
    <location>
        <begin position="195"/>
        <end position="213"/>
    </location>
</feature>
<dbReference type="Gene3D" id="1.20.144.10">
    <property type="entry name" value="Phosphatidic acid phosphatase type 2/haloperoxidase"/>
    <property type="match status" value="1"/>
</dbReference>
<keyword evidence="4" id="KW-1185">Reference proteome</keyword>
<dbReference type="InterPro" id="IPR036938">
    <property type="entry name" value="PAP2/HPO_sf"/>
</dbReference>
<dbReference type="RefSeq" id="WP_179633552.1">
    <property type="nucleotide sequence ID" value="NZ_JACCFH010000001.1"/>
</dbReference>
<dbReference type="Pfam" id="PF01569">
    <property type="entry name" value="PAP2"/>
    <property type="match status" value="1"/>
</dbReference>
<gene>
    <name evidence="3" type="ORF">BDD16_001680</name>
</gene>
<feature type="transmembrane region" description="Helical" evidence="1">
    <location>
        <begin position="86"/>
        <end position="102"/>
    </location>
</feature>
<dbReference type="InterPro" id="IPR000326">
    <property type="entry name" value="PAP2/HPO"/>
</dbReference>
<protein>
    <submittedName>
        <fullName evidence="3">Membrane-associated PAP2 superfamily phosphatase</fullName>
    </submittedName>
</protein>
<dbReference type="AlphaFoldDB" id="A0A7Y9QZA5"/>
<keyword evidence="1" id="KW-0812">Transmembrane</keyword>
<accession>A0A7Y9QZA5</accession>
<dbReference type="SUPFAM" id="SSF48317">
    <property type="entry name" value="Acid phosphatase/Vanadium-dependent haloperoxidase"/>
    <property type="match status" value="1"/>
</dbReference>
<keyword evidence="1" id="KW-1133">Transmembrane helix</keyword>
<name>A0A7Y9QZA5_9BURK</name>
<feature type="transmembrane region" description="Helical" evidence="1">
    <location>
        <begin position="140"/>
        <end position="158"/>
    </location>
</feature>
<feature type="domain" description="Phosphatidic acid phosphatase type 2/haloperoxidase" evidence="2">
    <location>
        <begin position="89"/>
        <end position="208"/>
    </location>
</feature>
<sequence>MSGRRDLGWLAAALLLLLGWDLAGADLAVVRWFGSPTGFAWRASWWTSGLMHEGGRWLAWAVLLLLVVGIWRPLPAFAGLPQHQRIGWVLVTLAAVLLVPAIKRVSLTSCPWDLAEFGGMAQYVSHWRWGESDGGPGRCFPSGHAAGAFAFLSGFFVLRPYRPDLAWRWLLGVVLVGTLFGAAQLVRGAHYPSHTLWTAWFCWAVCLAGQGLWQRRQPDLLR</sequence>
<organism evidence="3 4">
    <name type="scientific">Sphaerotilus montanus</name>
    <dbReference type="NCBI Taxonomy" id="522889"/>
    <lineage>
        <taxon>Bacteria</taxon>
        <taxon>Pseudomonadati</taxon>
        <taxon>Pseudomonadota</taxon>
        <taxon>Betaproteobacteria</taxon>
        <taxon>Burkholderiales</taxon>
        <taxon>Sphaerotilaceae</taxon>
        <taxon>Sphaerotilus</taxon>
    </lineage>
</organism>
<evidence type="ECO:0000313" key="3">
    <source>
        <dbReference type="EMBL" id="NYG32694.1"/>
    </source>
</evidence>
<feature type="transmembrane region" description="Helical" evidence="1">
    <location>
        <begin position="165"/>
        <end position="183"/>
    </location>
</feature>
<evidence type="ECO:0000313" key="4">
    <source>
        <dbReference type="Proteomes" id="UP000518288"/>
    </source>
</evidence>
<evidence type="ECO:0000259" key="2">
    <source>
        <dbReference type="Pfam" id="PF01569"/>
    </source>
</evidence>
<proteinExistence type="predicted"/>
<dbReference type="Proteomes" id="UP000518288">
    <property type="component" value="Unassembled WGS sequence"/>
</dbReference>
<evidence type="ECO:0000256" key="1">
    <source>
        <dbReference type="SAM" id="Phobius"/>
    </source>
</evidence>
<comment type="caution">
    <text evidence="3">The sequence shown here is derived from an EMBL/GenBank/DDBJ whole genome shotgun (WGS) entry which is preliminary data.</text>
</comment>
<dbReference type="EMBL" id="JACCFH010000001">
    <property type="protein sequence ID" value="NYG32694.1"/>
    <property type="molecule type" value="Genomic_DNA"/>
</dbReference>
<feature type="transmembrane region" description="Helical" evidence="1">
    <location>
        <begin position="57"/>
        <end position="74"/>
    </location>
</feature>
<dbReference type="CDD" id="cd03396">
    <property type="entry name" value="PAP2_like_6"/>
    <property type="match status" value="1"/>
</dbReference>
<keyword evidence="1" id="KW-0472">Membrane</keyword>
<reference evidence="3 4" key="1">
    <citation type="submission" date="2020-07" db="EMBL/GenBank/DDBJ databases">
        <title>Genomic Encyclopedia of Archaeal and Bacterial Type Strains, Phase II (KMG-II): from individual species to whole genera.</title>
        <authorList>
            <person name="Goeker M."/>
        </authorList>
    </citation>
    <scope>NUCLEOTIDE SEQUENCE [LARGE SCALE GENOMIC DNA]</scope>
    <source>
        <strain evidence="3 4">DSM 21226</strain>
    </source>
</reference>